<dbReference type="InterPro" id="IPR014721">
    <property type="entry name" value="Ribsml_uS5_D2-typ_fold_subgr"/>
</dbReference>
<evidence type="ECO:0000256" key="3">
    <source>
        <dbReference type="ARBA" id="ARBA00001946"/>
    </source>
</evidence>
<dbReference type="InterPro" id="IPR020568">
    <property type="entry name" value="Ribosomal_Su5_D2-typ_SF"/>
</dbReference>
<dbReference type="Gene3D" id="3.90.199.10">
    <property type="entry name" value="Topoisomerase II, domain 5"/>
    <property type="match status" value="1"/>
</dbReference>
<dbReference type="Pfam" id="PF00204">
    <property type="entry name" value="DNA_gyraseB"/>
    <property type="match status" value="1"/>
</dbReference>
<dbReference type="FunFam" id="3.90.199.10:FF:000002">
    <property type="entry name" value="DNA topoisomerase 2"/>
    <property type="match status" value="1"/>
</dbReference>
<organism evidence="17">
    <name type="scientific">viral metagenome</name>
    <dbReference type="NCBI Taxonomy" id="1070528"/>
    <lineage>
        <taxon>unclassified sequences</taxon>
        <taxon>metagenomes</taxon>
        <taxon>organismal metagenomes</taxon>
    </lineage>
</organism>
<dbReference type="InterPro" id="IPR001241">
    <property type="entry name" value="Topo_IIA"/>
</dbReference>
<dbReference type="Gene3D" id="1.10.268.10">
    <property type="entry name" value="Topoisomerase, domain 3"/>
    <property type="match status" value="1"/>
</dbReference>
<dbReference type="Gene3D" id="3.30.1490.30">
    <property type="match status" value="1"/>
</dbReference>
<dbReference type="FunFam" id="3.40.50.670:FF:000001">
    <property type="entry name" value="DNA topoisomerase 2"/>
    <property type="match status" value="1"/>
</dbReference>
<dbReference type="SUPFAM" id="SSF54211">
    <property type="entry name" value="Ribosomal protein S5 domain 2-like"/>
    <property type="match status" value="1"/>
</dbReference>
<dbReference type="FunFam" id="3.30.1490.30:FF:000001">
    <property type="entry name" value="DNA topoisomerase 2"/>
    <property type="match status" value="1"/>
</dbReference>
<keyword evidence="11" id="KW-0238">DNA-binding</keyword>
<dbReference type="SUPFAM" id="SSF56719">
    <property type="entry name" value="Type II DNA topoisomerase"/>
    <property type="match status" value="1"/>
</dbReference>
<comment type="catalytic activity">
    <reaction evidence="1">
        <text>ATP-dependent breakage, passage and rejoining of double-stranded DNA.</text>
        <dbReference type="EC" id="5.6.2.2"/>
    </reaction>
</comment>
<keyword evidence="10" id="KW-0799">Topoisomerase</keyword>
<evidence type="ECO:0000256" key="11">
    <source>
        <dbReference type="ARBA" id="ARBA00023125"/>
    </source>
</evidence>
<keyword evidence="7" id="KW-0547">Nucleotide-binding</keyword>
<dbReference type="PROSITE" id="PS52040">
    <property type="entry name" value="TOPO_IIA"/>
    <property type="match status" value="1"/>
</dbReference>
<dbReference type="Gene3D" id="3.30.565.10">
    <property type="entry name" value="Histidine kinase-like ATPase, C-terminal domain"/>
    <property type="match status" value="1"/>
</dbReference>
<dbReference type="EC" id="5.6.2.2" evidence="5"/>
<feature type="domain" description="Toprim" evidence="15">
    <location>
        <begin position="447"/>
        <end position="565"/>
    </location>
</feature>
<dbReference type="Gene3D" id="3.40.50.670">
    <property type="match status" value="1"/>
</dbReference>
<feature type="coiled-coil region" evidence="13">
    <location>
        <begin position="1030"/>
        <end position="1057"/>
    </location>
</feature>
<dbReference type="GO" id="GO:0005524">
    <property type="term" value="F:ATP binding"/>
    <property type="evidence" value="ECO:0007669"/>
    <property type="project" value="UniProtKB-KW"/>
</dbReference>
<evidence type="ECO:0000256" key="2">
    <source>
        <dbReference type="ARBA" id="ARBA00001913"/>
    </source>
</evidence>
<evidence type="ECO:0000256" key="1">
    <source>
        <dbReference type="ARBA" id="ARBA00000185"/>
    </source>
</evidence>
<dbReference type="InterPro" id="IPR050634">
    <property type="entry name" value="DNA_Topoisomerase_II"/>
</dbReference>
<evidence type="ECO:0000256" key="7">
    <source>
        <dbReference type="ARBA" id="ARBA00022741"/>
    </source>
</evidence>
<evidence type="ECO:0000256" key="5">
    <source>
        <dbReference type="ARBA" id="ARBA00012895"/>
    </source>
</evidence>
<dbReference type="Pfam" id="PF16898">
    <property type="entry name" value="TOPRIM_C"/>
    <property type="match status" value="1"/>
</dbReference>
<accession>A0A6C0C215</accession>
<dbReference type="PROSITE" id="PS50880">
    <property type="entry name" value="TOPRIM"/>
    <property type="match status" value="1"/>
</dbReference>
<protein>
    <recommendedName>
        <fullName evidence="5">DNA topoisomerase (ATP-hydrolyzing)</fullName>
        <ecNumber evidence="5">5.6.2.2</ecNumber>
    </recommendedName>
</protein>
<evidence type="ECO:0000256" key="8">
    <source>
        <dbReference type="ARBA" id="ARBA00022840"/>
    </source>
</evidence>
<dbReference type="SMART" id="SM00433">
    <property type="entry name" value="TOP2c"/>
    <property type="match status" value="1"/>
</dbReference>
<keyword evidence="12" id="KW-0413">Isomerase</keyword>
<dbReference type="CDD" id="cd03481">
    <property type="entry name" value="TopoIIA_Trans_ScTopoIIA"/>
    <property type="match status" value="1"/>
</dbReference>
<reference evidence="17" key="1">
    <citation type="journal article" date="2020" name="Nature">
        <title>Giant virus diversity and host interactions through global metagenomics.</title>
        <authorList>
            <person name="Schulz F."/>
            <person name="Roux S."/>
            <person name="Paez-Espino D."/>
            <person name="Jungbluth S."/>
            <person name="Walsh D.A."/>
            <person name="Denef V.J."/>
            <person name="McMahon K.D."/>
            <person name="Konstantinidis K.T."/>
            <person name="Eloe-Fadrosh E.A."/>
            <person name="Kyrpides N.C."/>
            <person name="Woyke T."/>
        </authorList>
    </citation>
    <scope>NUCLEOTIDE SEQUENCE</scope>
    <source>
        <strain evidence="17">GVMAG-M-3300020185-18</strain>
    </source>
</reference>
<dbReference type="InterPro" id="IPR013760">
    <property type="entry name" value="Topo_IIA-like_dom_sf"/>
</dbReference>
<evidence type="ECO:0000256" key="10">
    <source>
        <dbReference type="ARBA" id="ARBA00023029"/>
    </source>
</evidence>
<dbReference type="GO" id="GO:0003918">
    <property type="term" value="F:DNA topoisomerase type II (double strand cut, ATP-hydrolyzing) activity"/>
    <property type="evidence" value="ECO:0007669"/>
    <property type="project" value="UniProtKB-EC"/>
</dbReference>
<dbReference type="InterPro" id="IPR031660">
    <property type="entry name" value="TOPRIM_C"/>
</dbReference>
<evidence type="ECO:0000256" key="6">
    <source>
        <dbReference type="ARBA" id="ARBA00022723"/>
    </source>
</evidence>
<evidence type="ECO:0000259" key="15">
    <source>
        <dbReference type="PROSITE" id="PS50880"/>
    </source>
</evidence>
<dbReference type="PROSITE" id="PS00177">
    <property type="entry name" value="TOPOISOMERASE_II"/>
    <property type="match status" value="1"/>
</dbReference>
<dbReference type="Pfam" id="PF00521">
    <property type="entry name" value="DNA_topoisoIV"/>
    <property type="match status" value="1"/>
</dbReference>
<dbReference type="InterPro" id="IPR013757">
    <property type="entry name" value="Topo_IIA_A_a_sf"/>
</dbReference>
<dbReference type="SUPFAM" id="SSF55874">
    <property type="entry name" value="ATPase domain of HSP90 chaperone/DNA topoisomerase II/histidine kinase"/>
    <property type="match status" value="1"/>
</dbReference>
<dbReference type="EMBL" id="MN739316">
    <property type="protein sequence ID" value="QHS98440.1"/>
    <property type="molecule type" value="Genomic_DNA"/>
</dbReference>
<evidence type="ECO:0000256" key="9">
    <source>
        <dbReference type="ARBA" id="ARBA00022842"/>
    </source>
</evidence>
<dbReference type="InterPro" id="IPR013758">
    <property type="entry name" value="Topo_IIA_A/C_ab"/>
</dbReference>
<dbReference type="SMART" id="SM00434">
    <property type="entry name" value="TOP4c"/>
    <property type="match status" value="1"/>
</dbReference>
<evidence type="ECO:0000256" key="13">
    <source>
        <dbReference type="SAM" id="Coils"/>
    </source>
</evidence>
<proteinExistence type="inferred from homology"/>
<keyword evidence="8" id="KW-0067">ATP-binding</keyword>
<dbReference type="Gene3D" id="3.30.1360.40">
    <property type="match status" value="1"/>
</dbReference>
<dbReference type="GO" id="GO:0000819">
    <property type="term" value="P:sister chromatid segregation"/>
    <property type="evidence" value="ECO:0007669"/>
    <property type="project" value="TreeGrafter"/>
</dbReference>
<name>A0A6C0C215_9ZZZZ</name>
<dbReference type="InterPro" id="IPR036890">
    <property type="entry name" value="HATPase_C_sf"/>
</dbReference>
<dbReference type="InterPro" id="IPR006171">
    <property type="entry name" value="TOPRIM_dom"/>
</dbReference>
<dbReference type="PANTHER" id="PTHR10169">
    <property type="entry name" value="DNA TOPOISOMERASE/GYRASE"/>
    <property type="match status" value="1"/>
</dbReference>
<dbReference type="GO" id="GO:0005634">
    <property type="term" value="C:nucleus"/>
    <property type="evidence" value="ECO:0007669"/>
    <property type="project" value="TreeGrafter"/>
</dbReference>
<evidence type="ECO:0000259" key="16">
    <source>
        <dbReference type="PROSITE" id="PS52040"/>
    </source>
</evidence>
<dbReference type="AlphaFoldDB" id="A0A6C0C215"/>
<sequence>MVKKTNTGTPQKKNAELAKKYKKLSAREHVLHAPDTYIGAVETDEVQGWIMNEQETMTHKKYDWIAGLYKCFDEGIVNARDHAIRLMDKLCKGEKNIIPVSSIQITVDKKTGVITMYNDGNGIDIEKHPEHKLWIPEMIFGHLRTSTNYEKNEDKIVGGKNGFGFKLVLIYSKWGEIETVDHIRGQKYVQRFEDNLSVIKPPNIRKSKGKPYTKVSWLPDYEKFGITELTDDMYQLFKKRTFDIAAVTDRIVKVKFNDEIVPVKSFENYVDRFIGEKSVVKRLYEKPHKRWEYVACLSPLDEFTQVSFVNGINTGKGGKHVEYILNQITKKMIAYISKKKKITVKATTIKEQLMLFVNCVVVNPAFDSQTKDYLNTPISKFGSRCEVSDKFIDKLAKMGVMDAALSLNEVKQLKGAKKSDGTKSRALRGVPKLMDANFAGGPKSDKCTLILCEGDSAKAGIVSGLTKEDRNTIGVFPLKGKLVNTRDIHQSKINNNDEINNIKKIVGLVTNKKYVDEKEVKKTLRYGKILIMTDQDLDGSHIKGLCINMFHSQWHDLIKLNDFLGFMNTPIIKAKKGSQEKSFYDESAYHKWKEANNNAKGWKIKYYKGLGTSTSKEFKEYFANKKIVTFKYGNTCDNAIDKVFNKTRADDRKEWLEEYDKDKRLNYSKSHIAYDEFIDCEMIHFSKYDCERSIPNMVDGWKTSTRKILYSAFKKNLVKEIKVAQFSGYVSEHSCYHHGEMSLNKAIIGMAQEFLGSNNINALMPNGQFGTRLEGGSDHASERYIFTALNKLTSFIFKSDDNPVLNYLDDDGTSVEPDFYVPIIPMVLVNGGKGIGTGFSYEGLSYNPKQIIKYLKNKLKNYQTKQPHVIEPYFEGFKGTISDYKATVDKETNKTYPKYLIKGKYKIISADSIQITELPIGTWTTPYKQFLESLMDTKNKKNSSIIKNYRDSCSDTEVDFTIKFMPNVLADLLSKQYDDDINMLEKTLKLYTTKSTSNMHLFDENQRLKKYDDVYQIIEDYYPIRYKKYIERKEYLIKELNKILKILSNKARFIKEQCDDVIDLRKKKKQVVIQLLKDRGYDLIFDEGEEFNYLRKMPIDSVMEENYLKLMKEMEDKKIELETLEKTTIEDMWYGELDELEKEYLKYQNDRRVRQSGGKKHKKKKSIKMKKK</sequence>
<dbReference type="GO" id="GO:0003677">
    <property type="term" value="F:DNA binding"/>
    <property type="evidence" value="ECO:0007669"/>
    <property type="project" value="UniProtKB-KW"/>
</dbReference>
<comment type="cofactor">
    <cofactor evidence="2">
        <name>Ca(2+)</name>
        <dbReference type="ChEBI" id="CHEBI:29108"/>
    </cofactor>
</comment>
<dbReference type="InterPro" id="IPR013506">
    <property type="entry name" value="Topo_IIA_bsu_dom2"/>
</dbReference>
<keyword evidence="9" id="KW-0460">Magnesium</keyword>
<keyword evidence="13" id="KW-0175">Coiled coil</keyword>
<comment type="cofactor">
    <cofactor evidence="3">
        <name>Mg(2+)</name>
        <dbReference type="ChEBI" id="CHEBI:18420"/>
    </cofactor>
</comment>
<comment type="similarity">
    <text evidence="4">Belongs to the type II topoisomerase family.</text>
</comment>
<dbReference type="InterPro" id="IPR013759">
    <property type="entry name" value="Topo_IIA_B_C"/>
</dbReference>
<dbReference type="PRINTS" id="PR01158">
    <property type="entry name" value="TOPISMRASEII"/>
</dbReference>
<evidence type="ECO:0000256" key="12">
    <source>
        <dbReference type="ARBA" id="ARBA00023235"/>
    </source>
</evidence>
<dbReference type="GO" id="GO:0046872">
    <property type="term" value="F:metal ion binding"/>
    <property type="evidence" value="ECO:0007669"/>
    <property type="project" value="UniProtKB-KW"/>
</dbReference>
<dbReference type="InterPro" id="IPR001154">
    <property type="entry name" value="TopoII_euk"/>
</dbReference>
<feature type="domain" description="Topo IIA-type catalytic" evidence="16">
    <location>
        <begin position="694"/>
        <end position="1137"/>
    </location>
</feature>
<feature type="compositionally biased region" description="Basic residues" evidence="14">
    <location>
        <begin position="1157"/>
        <end position="1172"/>
    </location>
</feature>
<dbReference type="InterPro" id="IPR002205">
    <property type="entry name" value="Topo_IIA_dom_A"/>
</dbReference>
<dbReference type="PANTHER" id="PTHR10169:SF38">
    <property type="entry name" value="DNA TOPOISOMERASE 2"/>
    <property type="match status" value="1"/>
</dbReference>
<dbReference type="PRINTS" id="PR00418">
    <property type="entry name" value="TPI2FAMILY"/>
</dbReference>
<dbReference type="Gene3D" id="3.30.230.10">
    <property type="match status" value="1"/>
</dbReference>
<evidence type="ECO:0000313" key="17">
    <source>
        <dbReference type="EMBL" id="QHS98440.1"/>
    </source>
</evidence>
<dbReference type="InterPro" id="IPR018522">
    <property type="entry name" value="TopoIIA_CS"/>
</dbReference>
<evidence type="ECO:0000256" key="14">
    <source>
        <dbReference type="SAM" id="MobiDB-lite"/>
    </source>
</evidence>
<dbReference type="Pfam" id="PF01751">
    <property type="entry name" value="Toprim"/>
    <property type="match status" value="1"/>
</dbReference>
<dbReference type="GO" id="GO:0006265">
    <property type="term" value="P:DNA topological change"/>
    <property type="evidence" value="ECO:0007669"/>
    <property type="project" value="InterPro"/>
</dbReference>
<dbReference type="GO" id="GO:0000712">
    <property type="term" value="P:resolution of meiotic recombination intermediates"/>
    <property type="evidence" value="ECO:0007669"/>
    <property type="project" value="TreeGrafter"/>
</dbReference>
<keyword evidence="6" id="KW-0479">Metal-binding</keyword>
<feature type="region of interest" description="Disordered" evidence="14">
    <location>
        <begin position="1151"/>
        <end position="1172"/>
    </location>
</feature>
<evidence type="ECO:0000256" key="4">
    <source>
        <dbReference type="ARBA" id="ARBA00011080"/>
    </source>
</evidence>